<dbReference type="InterPro" id="IPR037099">
    <property type="entry name" value="Fum_R/Succ_DH_flav-like_C_sf"/>
</dbReference>
<dbReference type="GO" id="GO:0009061">
    <property type="term" value="P:anaerobic respiration"/>
    <property type="evidence" value="ECO:0007669"/>
    <property type="project" value="TreeGrafter"/>
</dbReference>
<feature type="domain" description="Fumarate reductase/succinate dehydrogenase flavoprotein-like C-terminal" evidence="5">
    <location>
        <begin position="414"/>
        <end position="521"/>
    </location>
</feature>
<feature type="active site" description="Proton acceptor" evidence="3">
    <location>
        <position position="240"/>
    </location>
</feature>
<dbReference type="InterPro" id="IPR003953">
    <property type="entry name" value="FAD-dep_OxRdtase_2_FAD-bd"/>
</dbReference>
<dbReference type="InterPro" id="IPR030664">
    <property type="entry name" value="SdhA/FrdA/AprA"/>
</dbReference>
<dbReference type="GO" id="GO:0033765">
    <property type="term" value="F:steroid dehydrogenase activity, acting on the CH-CH group of donors"/>
    <property type="evidence" value="ECO:0007669"/>
    <property type="project" value="UniProtKB-ARBA"/>
</dbReference>
<feature type="domain" description="FAD-dependent oxidoreductase 2 FAD-binding" evidence="4">
    <location>
        <begin position="9"/>
        <end position="357"/>
    </location>
</feature>
<protein>
    <submittedName>
        <fullName evidence="6">FAD-binding protein</fullName>
    </submittedName>
</protein>
<dbReference type="SUPFAM" id="SSF46977">
    <property type="entry name" value="Succinate dehydrogenase/fumarate reductase flavoprotein C-terminal domain"/>
    <property type="match status" value="1"/>
</dbReference>
<dbReference type="InterPro" id="IPR027477">
    <property type="entry name" value="Succ_DH/fumarate_Rdtase_cat_sf"/>
</dbReference>
<dbReference type="GO" id="GO:0000104">
    <property type="term" value="F:succinate dehydrogenase activity"/>
    <property type="evidence" value="ECO:0007669"/>
    <property type="project" value="TreeGrafter"/>
</dbReference>
<evidence type="ECO:0000256" key="1">
    <source>
        <dbReference type="ARBA" id="ARBA00022630"/>
    </source>
</evidence>
<dbReference type="GO" id="GO:0009055">
    <property type="term" value="F:electron transfer activity"/>
    <property type="evidence" value="ECO:0007669"/>
    <property type="project" value="TreeGrafter"/>
</dbReference>
<dbReference type="GO" id="GO:0005886">
    <property type="term" value="C:plasma membrane"/>
    <property type="evidence" value="ECO:0007669"/>
    <property type="project" value="TreeGrafter"/>
</dbReference>
<sequence>MGKSRITNWPRVLARNAKDAFEYLDKLGVPFVKKNGLPDQFVTDGSEYARACYTGPYTAVHIEEALIKRFEEMDINVLDFCMVARLVKHDGRVVGAVALDTREKDLEKAAIAISAGAVILATGGGGMIYEHNVFPAGMTGDGYALAYEAGAELVNMEFIQIGIASVKTKFNCSGSMMRAVPRIINDAGEEFLKKYFPEGTSCEEIYNTLFKKGASWPVSYEHKTHIIDIALYKEMKAGHRVFLDYGRNPEGFRFDMLSEENRTRYRREQTRDIGEQKRNESPLYRLMEINEPSVKWFSDRGIDLTKGELIEVAACAQHFQGGVKIDEHARTTVPGLWAVGESAGGQHGANRPGGNALLDCQVFGRIAGEDAAQEVLKKGSSINDATDCIDADAGKLIQLLNSANSGEISAEKMRKNLQKIVEGGAGVVRTGEGLQKALQELKDLKIKKHFIDEHGSAYFIENQNMMMVAEMVLSAALMRDESRGPHLRFDRYDDNTPIARKDPEWEKYIVIYKKGEDMVLEKRQPIISS</sequence>
<dbReference type="PANTHER" id="PTHR11632">
    <property type="entry name" value="SUCCINATE DEHYDROGENASE 2 FLAVOPROTEIN SUBUNIT"/>
    <property type="match status" value="1"/>
</dbReference>
<keyword evidence="7" id="KW-1185">Reference proteome</keyword>
<evidence type="ECO:0000259" key="4">
    <source>
        <dbReference type="Pfam" id="PF00890"/>
    </source>
</evidence>
<evidence type="ECO:0000313" key="7">
    <source>
        <dbReference type="Proteomes" id="UP000280960"/>
    </source>
</evidence>
<evidence type="ECO:0000313" key="6">
    <source>
        <dbReference type="EMBL" id="AYO29552.1"/>
    </source>
</evidence>
<dbReference type="RefSeq" id="WP_122013959.1">
    <property type="nucleotide sequence ID" value="NZ_CP033169.1"/>
</dbReference>
<dbReference type="Pfam" id="PF02910">
    <property type="entry name" value="Succ_DH_flav_C"/>
    <property type="match status" value="1"/>
</dbReference>
<dbReference type="Gene3D" id="1.20.58.100">
    <property type="entry name" value="Fumarate reductase/succinate dehydrogenase flavoprotein-like, C-terminal domain"/>
    <property type="match status" value="1"/>
</dbReference>
<dbReference type="KEGG" id="bacg:D2962_02060"/>
<dbReference type="Gene3D" id="3.50.50.60">
    <property type="entry name" value="FAD/NAD(P)-binding domain"/>
    <property type="match status" value="1"/>
</dbReference>
<organism evidence="6 7">
    <name type="scientific">Biomaibacter acetigenes</name>
    <dbReference type="NCBI Taxonomy" id="2316383"/>
    <lineage>
        <taxon>Bacteria</taxon>
        <taxon>Bacillati</taxon>
        <taxon>Bacillota</taxon>
        <taxon>Clostridia</taxon>
        <taxon>Thermosediminibacterales</taxon>
        <taxon>Tepidanaerobacteraceae</taxon>
        <taxon>Biomaibacter</taxon>
    </lineage>
</organism>
<keyword evidence="1" id="KW-0285">Flavoprotein</keyword>
<name>A0A3G2R2F6_9FIRM</name>
<evidence type="ECO:0000256" key="3">
    <source>
        <dbReference type="PIRSR" id="PIRSR000171-1"/>
    </source>
</evidence>
<evidence type="ECO:0000256" key="2">
    <source>
        <dbReference type="ARBA" id="ARBA00023002"/>
    </source>
</evidence>
<dbReference type="InterPro" id="IPR036188">
    <property type="entry name" value="FAD/NAD-bd_sf"/>
</dbReference>
<dbReference type="Proteomes" id="UP000280960">
    <property type="component" value="Chromosome"/>
</dbReference>
<dbReference type="PIRSF" id="PIRSF000171">
    <property type="entry name" value="SDHA_APRA_LASPO"/>
    <property type="match status" value="1"/>
</dbReference>
<reference evidence="6 7" key="1">
    <citation type="submission" date="2018-10" db="EMBL/GenBank/DDBJ databases">
        <authorList>
            <person name="Zhang X."/>
        </authorList>
    </citation>
    <scope>NUCLEOTIDE SEQUENCE [LARGE SCALE GENOMIC DNA]</scope>
    <source>
        <strain evidence="6 7">SK-G1</strain>
    </source>
</reference>
<dbReference type="InterPro" id="IPR015939">
    <property type="entry name" value="Fum_Rdtase/Succ_DH_flav-like_C"/>
</dbReference>
<evidence type="ECO:0000259" key="5">
    <source>
        <dbReference type="Pfam" id="PF02910"/>
    </source>
</evidence>
<dbReference type="AlphaFoldDB" id="A0A3G2R2F6"/>
<accession>A0A3G2R2F6</accession>
<dbReference type="PANTHER" id="PTHR11632:SF51">
    <property type="entry name" value="SUCCINATE DEHYDROGENASE [UBIQUINONE] FLAVOPROTEIN SUBUNIT, MITOCHONDRIAL"/>
    <property type="match status" value="1"/>
</dbReference>
<gene>
    <name evidence="6" type="ORF">D2962_02060</name>
</gene>
<keyword evidence="2" id="KW-0560">Oxidoreductase</keyword>
<dbReference type="Pfam" id="PF00890">
    <property type="entry name" value="FAD_binding_2"/>
    <property type="match status" value="1"/>
</dbReference>
<dbReference type="GO" id="GO:0050660">
    <property type="term" value="F:flavin adenine dinucleotide binding"/>
    <property type="evidence" value="ECO:0007669"/>
    <property type="project" value="TreeGrafter"/>
</dbReference>
<dbReference type="SUPFAM" id="SSF51905">
    <property type="entry name" value="FAD/NAD(P)-binding domain"/>
    <property type="match status" value="1"/>
</dbReference>
<dbReference type="EMBL" id="CP033169">
    <property type="protein sequence ID" value="AYO29552.1"/>
    <property type="molecule type" value="Genomic_DNA"/>
</dbReference>
<dbReference type="Gene3D" id="3.90.700.10">
    <property type="entry name" value="Succinate dehydrogenase/fumarate reductase flavoprotein, catalytic domain"/>
    <property type="match status" value="1"/>
</dbReference>
<proteinExistence type="predicted"/>